<name>A0A1L3ZW81_9SPHN</name>
<proteinExistence type="inferred from homology"/>
<dbReference type="GO" id="GO:0008218">
    <property type="term" value="P:bioluminescence"/>
    <property type="evidence" value="ECO:0007669"/>
    <property type="project" value="InterPro"/>
</dbReference>
<keyword evidence="4" id="KW-1185">Reference proteome</keyword>
<sequence>MPASPALKPRFQLPQFIKGETLLGSDRQIGDFDLAVPDLNSLTWPRTEPGPAFQVPIREIIDVLVATGERLAADPDGYLAEALEFSASSSDLERRIVENSFKSLPGMFTRQEIELRLEGELRNTEALEGWREVTHPSGKSARVRAFPPRLVHVLAGNVPSVAAVSVIRSALTKGVHLFKLPSNDLFSAPAILRTMAAVAPGHPVVRSFSAVYWRGGDEKIESLLFRPQFFDKLVAWGGESALRSAKNYIGPGFELVSFDPKTSISFVGREAFESAETVEAAAKAGALDATGYNQTACVASRFQFVEGSEEQVDSYCEALHRHLGVPHETSSESAGKTPEDIREEVEGLRMLEPIYRVWGRYDGTGLVVRSDEPVEFHPVAKTVNVVRVDRLDDAIRYVTVATQTVGLFPAARKAEYRDRLASAGTQRVVTLGSAFGGIAGTAHDGFFPIHRFMRWVNDED</sequence>
<dbReference type="GO" id="GO:0050062">
    <property type="term" value="F:long-chain-fatty-acyl-CoA reductase activity"/>
    <property type="evidence" value="ECO:0007669"/>
    <property type="project" value="UniProtKB-EC"/>
</dbReference>
<dbReference type="GO" id="GO:0003995">
    <property type="term" value="F:acyl-CoA dehydrogenase activity"/>
    <property type="evidence" value="ECO:0007669"/>
    <property type="project" value="InterPro"/>
</dbReference>
<keyword evidence="1 2" id="KW-0521">NADP</keyword>
<evidence type="ECO:0000313" key="4">
    <source>
        <dbReference type="Proteomes" id="UP000182063"/>
    </source>
</evidence>
<protein>
    <recommendedName>
        <fullName evidence="2">Acyl-CoA reductase</fullName>
        <ecNumber evidence="2">1.2.1.50</ecNumber>
    </recommendedName>
</protein>
<dbReference type="Proteomes" id="UP000182063">
    <property type="component" value="Chromosome"/>
</dbReference>
<evidence type="ECO:0000313" key="3">
    <source>
        <dbReference type="EMBL" id="API59887.1"/>
    </source>
</evidence>
<evidence type="ECO:0000256" key="2">
    <source>
        <dbReference type="PIRNR" id="PIRNR009414"/>
    </source>
</evidence>
<keyword evidence="2" id="KW-0560">Oxidoreductase</keyword>
<dbReference type="OrthoDB" id="580775at2"/>
<comment type="catalytic activity">
    <reaction evidence="2">
        <text>a long-chain fatty aldehyde + NADP(+) + CoA = a long-chain fatty acyl-CoA + NADPH + H(+)</text>
        <dbReference type="Rhea" id="RHEA:15437"/>
        <dbReference type="ChEBI" id="CHEBI:15378"/>
        <dbReference type="ChEBI" id="CHEBI:17176"/>
        <dbReference type="ChEBI" id="CHEBI:57287"/>
        <dbReference type="ChEBI" id="CHEBI:57783"/>
        <dbReference type="ChEBI" id="CHEBI:58349"/>
        <dbReference type="ChEBI" id="CHEBI:83139"/>
        <dbReference type="EC" id="1.2.1.50"/>
    </reaction>
</comment>
<dbReference type="CDD" id="cd07080">
    <property type="entry name" value="ALDH_Acyl-CoA-Red_LuxC"/>
    <property type="match status" value="1"/>
</dbReference>
<gene>
    <name evidence="3" type="ORF">BSL82_11665</name>
</gene>
<organism evidence="3 4">
    <name type="scientific">Tardibacter chloracetimidivorans</name>
    <dbReference type="NCBI Taxonomy" id="1921510"/>
    <lineage>
        <taxon>Bacteria</taxon>
        <taxon>Pseudomonadati</taxon>
        <taxon>Pseudomonadota</taxon>
        <taxon>Alphaproteobacteria</taxon>
        <taxon>Sphingomonadales</taxon>
        <taxon>Sphingomonadaceae</taxon>
        <taxon>Tardibacter</taxon>
    </lineage>
</organism>
<dbReference type="EMBL" id="CP018221">
    <property type="protein sequence ID" value="API59887.1"/>
    <property type="molecule type" value="Genomic_DNA"/>
</dbReference>
<dbReference type="PIRSF" id="PIRSF009414">
    <property type="entry name" value="LuxC"/>
    <property type="match status" value="1"/>
</dbReference>
<dbReference type="EC" id="1.2.1.50" evidence="2"/>
<dbReference type="AlphaFoldDB" id="A0A1L3ZW81"/>
<dbReference type="Pfam" id="PF05893">
    <property type="entry name" value="LuxC"/>
    <property type="match status" value="1"/>
</dbReference>
<dbReference type="KEGG" id="sphj:BSL82_11665"/>
<reference evidence="4" key="1">
    <citation type="submission" date="2016-11" db="EMBL/GenBank/DDBJ databases">
        <title>Complete Genome Sequence of alachlor-degrading Sphingomonas sp. strain JJ-A5.</title>
        <authorList>
            <person name="Lee H."/>
            <person name="Ka J.-O."/>
        </authorList>
    </citation>
    <scope>NUCLEOTIDE SEQUENCE [LARGE SCALE GENOMIC DNA]</scope>
    <source>
        <strain evidence="4">JJ-A5</strain>
    </source>
</reference>
<comment type="similarity">
    <text evidence="2">Belongs to the LuxC family.</text>
</comment>
<accession>A0A1L3ZW81</accession>
<evidence type="ECO:0000256" key="1">
    <source>
        <dbReference type="ARBA" id="ARBA00022857"/>
    </source>
</evidence>
<dbReference type="STRING" id="1921510.BSL82_11665"/>
<dbReference type="RefSeq" id="WP_072597677.1">
    <property type="nucleotide sequence ID" value="NZ_CP018221.1"/>
</dbReference>
<dbReference type="InterPro" id="IPR008670">
    <property type="entry name" value="CoA_reduct_LuxC"/>
</dbReference>